<keyword evidence="4 6" id="KW-1133">Transmembrane helix</keyword>
<dbReference type="GO" id="GO:0005886">
    <property type="term" value="C:plasma membrane"/>
    <property type="evidence" value="ECO:0007669"/>
    <property type="project" value="UniProtKB-SubCell"/>
</dbReference>
<dbReference type="PANTHER" id="PTHR35007">
    <property type="entry name" value="INTEGRAL MEMBRANE PROTEIN-RELATED"/>
    <property type="match status" value="1"/>
</dbReference>
<proteinExistence type="predicted"/>
<keyword evidence="9" id="KW-1185">Reference proteome</keyword>
<dbReference type="STRING" id="595536.GCA_000178815_01703"/>
<dbReference type="PANTHER" id="PTHR35007:SF2">
    <property type="entry name" value="PILUS ASSEMBLE PROTEIN"/>
    <property type="match status" value="1"/>
</dbReference>
<keyword evidence="3 6" id="KW-0812">Transmembrane</keyword>
<dbReference type="AlphaFoldDB" id="A0A2D2D3A1"/>
<comment type="subcellular location">
    <subcellularLocation>
        <location evidence="1">Cell membrane</location>
        <topology evidence="1">Multi-pass membrane protein</topology>
    </subcellularLocation>
</comment>
<protein>
    <submittedName>
        <fullName evidence="8">Type II secretion system protein</fullName>
    </submittedName>
</protein>
<keyword evidence="2" id="KW-1003">Cell membrane</keyword>
<organism evidence="8 9">
    <name type="scientific">Methylosinus trichosporium (strain ATCC 35070 / NCIMB 11131 / UNIQEM 75 / OB3b)</name>
    <dbReference type="NCBI Taxonomy" id="595536"/>
    <lineage>
        <taxon>Bacteria</taxon>
        <taxon>Pseudomonadati</taxon>
        <taxon>Pseudomonadota</taxon>
        <taxon>Alphaproteobacteria</taxon>
        <taxon>Hyphomicrobiales</taxon>
        <taxon>Methylocystaceae</taxon>
        <taxon>Methylosinus</taxon>
    </lineage>
</organism>
<keyword evidence="5 6" id="KW-0472">Membrane</keyword>
<feature type="transmembrane region" description="Helical" evidence="6">
    <location>
        <begin position="146"/>
        <end position="163"/>
    </location>
</feature>
<evidence type="ECO:0000313" key="9">
    <source>
        <dbReference type="Proteomes" id="UP000230709"/>
    </source>
</evidence>
<evidence type="ECO:0000256" key="6">
    <source>
        <dbReference type="SAM" id="Phobius"/>
    </source>
</evidence>
<feature type="domain" description="Type II secretion system protein GspF" evidence="7">
    <location>
        <begin position="189"/>
        <end position="317"/>
    </location>
</feature>
<dbReference type="Proteomes" id="UP000230709">
    <property type="component" value="Chromosome"/>
</dbReference>
<gene>
    <name evidence="8" type="ORF">CQW49_17380</name>
</gene>
<evidence type="ECO:0000256" key="5">
    <source>
        <dbReference type="ARBA" id="ARBA00023136"/>
    </source>
</evidence>
<reference evidence="9" key="1">
    <citation type="submission" date="2017-10" db="EMBL/GenBank/DDBJ databases">
        <title>Completed PacBio SMRT sequence of Methylosinus trichosporium OB3b reveals presence of a third large plasmid.</title>
        <authorList>
            <person name="Charles T.C."/>
            <person name="Lynch M.D.J."/>
            <person name="Heil J.R."/>
            <person name="Cheng J."/>
        </authorList>
    </citation>
    <scope>NUCLEOTIDE SEQUENCE [LARGE SCALE GENOMIC DNA]</scope>
    <source>
        <strain evidence="9">OB3b</strain>
    </source>
</reference>
<evidence type="ECO:0000256" key="4">
    <source>
        <dbReference type="ARBA" id="ARBA00022989"/>
    </source>
</evidence>
<dbReference type="KEGG" id="mtw:CQW49_17380"/>
<dbReference type="RefSeq" id="WP_003608390.1">
    <property type="nucleotide sequence ID" value="NZ_ADVE02000001.1"/>
</dbReference>
<dbReference type="InterPro" id="IPR018076">
    <property type="entry name" value="T2SS_GspF_dom"/>
</dbReference>
<evidence type="ECO:0000256" key="2">
    <source>
        <dbReference type="ARBA" id="ARBA00022475"/>
    </source>
</evidence>
<evidence type="ECO:0000256" key="1">
    <source>
        <dbReference type="ARBA" id="ARBA00004651"/>
    </source>
</evidence>
<name>A0A2D2D3A1_METT3</name>
<evidence type="ECO:0000259" key="7">
    <source>
        <dbReference type="Pfam" id="PF00482"/>
    </source>
</evidence>
<dbReference type="EMBL" id="CP023737">
    <property type="protein sequence ID" value="ATQ69457.1"/>
    <property type="molecule type" value="Genomic_DNA"/>
</dbReference>
<feature type="transmembrane region" description="Helical" evidence="6">
    <location>
        <begin position="14"/>
        <end position="36"/>
    </location>
</feature>
<evidence type="ECO:0000313" key="8">
    <source>
        <dbReference type="EMBL" id="ATQ69457.1"/>
    </source>
</evidence>
<feature type="transmembrane region" description="Helical" evidence="6">
    <location>
        <begin position="300"/>
        <end position="322"/>
    </location>
</feature>
<dbReference type="Pfam" id="PF00482">
    <property type="entry name" value="T2SSF"/>
    <property type="match status" value="1"/>
</dbReference>
<accession>A0A2D2D3A1</accession>
<sequence>MFDTFVQYASNGRLMFSLMIAVAVVATVISIGLTFSGGDRLAKRMKSVASERERIRARERAAANAKAKESGPKGLRQQPKVYMKNIVDRFSLDTWLNTGDAKMRLASAGYRGPQAEIAFLFFRLVTPIAFVLFGIFYFTVVDDSDWSLLVKIGVVIFAAYVGVKSPELFLTNAITKRQQSMRIAFPDALDLMLICVESGLSIEHAFRKVGKEIGVRSVPLAEEFALATAELSYLPDRRQAFHNLAARTGLDCVKQICTVLIQAEKYGTPLGRALRVTAQESRDMRMAEAERQAAALPPKLTVPMIVFFLPVLMVVVMAPAIIQVMSQSW</sequence>
<evidence type="ECO:0000256" key="3">
    <source>
        <dbReference type="ARBA" id="ARBA00022692"/>
    </source>
</evidence>
<feature type="transmembrane region" description="Helical" evidence="6">
    <location>
        <begin position="120"/>
        <end position="140"/>
    </location>
</feature>